<dbReference type="AlphaFoldDB" id="A0A918W886"/>
<name>A0A918W886_9GAMM</name>
<keyword evidence="3" id="KW-1185">Reference proteome</keyword>
<feature type="transmembrane region" description="Helical" evidence="1">
    <location>
        <begin position="53"/>
        <end position="73"/>
    </location>
</feature>
<protein>
    <submittedName>
        <fullName evidence="2">Uncharacterized protein</fullName>
    </submittedName>
</protein>
<feature type="transmembrane region" description="Helical" evidence="1">
    <location>
        <begin position="85"/>
        <end position="106"/>
    </location>
</feature>
<dbReference type="EMBL" id="BMYD01000001">
    <property type="protein sequence ID" value="GHA76738.1"/>
    <property type="molecule type" value="Genomic_DNA"/>
</dbReference>
<dbReference type="Proteomes" id="UP000646426">
    <property type="component" value="Unassembled WGS sequence"/>
</dbReference>
<comment type="caution">
    <text evidence="2">The sequence shown here is derived from an EMBL/GenBank/DDBJ whole genome shotgun (WGS) entry which is preliminary data.</text>
</comment>
<reference evidence="2" key="2">
    <citation type="submission" date="2020-09" db="EMBL/GenBank/DDBJ databases">
        <authorList>
            <person name="Sun Q."/>
            <person name="Kim S."/>
        </authorList>
    </citation>
    <scope>NUCLEOTIDE SEQUENCE</scope>
    <source>
        <strain evidence="2">KCTC 23077</strain>
    </source>
</reference>
<evidence type="ECO:0000256" key="1">
    <source>
        <dbReference type="SAM" id="Phobius"/>
    </source>
</evidence>
<reference evidence="2" key="1">
    <citation type="journal article" date="2014" name="Int. J. Syst. Evol. Microbiol.">
        <title>Complete genome sequence of Corynebacterium casei LMG S-19264T (=DSM 44701T), isolated from a smear-ripened cheese.</title>
        <authorList>
            <consortium name="US DOE Joint Genome Institute (JGI-PGF)"/>
            <person name="Walter F."/>
            <person name="Albersmeier A."/>
            <person name="Kalinowski J."/>
            <person name="Ruckert C."/>
        </authorList>
    </citation>
    <scope>NUCLEOTIDE SEQUENCE</scope>
    <source>
        <strain evidence="2">KCTC 23077</strain>
    </source>
</reference>
<accession>A0A918W886</accession>
<proteinExistence type="predicted"/>
<sequence>MTGNYLDQVPKKVHVLWARLLSVVGGLLSGAVLVNLLMAVVSQSGTPIQPLAVTIWGLFFLGCAWVFAKSFFATPRRPSPLAVKVFSVVASVVSLLFGALALFALVSKAGA</sequence>
<gene>
    <name evidence="2" type="ORF">GCM10007067_12510</name>
</gene>
<keyword evidence="1" id="KW-1133">Transmembrane helix</keyword>
<dbReference type="RefSeq" id="WP_189454337.1">
    <property type="nucleotide sequence ID" value="NZ_BMYD01000001.1"/>
</dbReference>
<evidence type="ECO:0000313" key="2">
    <source>
        <dbReference type="EMBL" id="GHA76738.1"/>
    </source>
</evidence>
<evidence type="ECO:0000313" key="3">
    <source>
        <dbReference type="Proteomes" id="UP000646426"/>
    </source>
</evidence>
<keyword evidence="1" id="KW-0812">Transmembrane</keyword>
<organism evidence="2 3">
    <name type="scientific">Cognatilysobacter bugurensis</name>
    <dbReference type="NCBI Taxonomy" id="543356"/>
    <lineage>
        <taxon>Bacteria</taxon>
        <taxon>Pseudomonadati</taxon>
        <taxon>Pseudomonadota</taxon>
        <taxon>Gammaproteobacteria</taxon>
        <taxon>Lysobacterales</taxon>
        <taxon>Lysobacteraceae</taxon>
        <taxon>Cognatilysobacter</taxon>
    </lineage>
</organism>
<feature type="transmembrane region" description="Helical" evidence="1">
    <location>
        <begin position="20"/>
        <end position="41"/>
    </location>
</feature>
<keyword evidence="1" id="KW-0472">Membrane</keyword>